<evidence type="ECO:0000259" key="2">
    <source>
        <dbReference type="SMART" id="SM00333"/>
    </source>
</evidence>
<organism evidence="3 4">
    <name type="scientific">Allacma fusca</name>
    <dbReference type="NCBI Taxonomy" id="39272"/>
    <lineage>
        <taxon>Eukaryota</taxon>
        <taxon>Metazoa</taxon>
        <taxon>Ecdysozoa</taxon>
        <taxon>Arthropoda</taxon>
        <taxon>Hexapoda</taxon>
        <taxon>Collembola</taxon>
        <taxon>Symphypleona</taxon>
        <taxon>Sminthuridae</taxon>
        <taxon>Allacma</taxon>
    </lineage>
</organism>
<name>A0A8J2Q1D5_9HEXA</name>
<accession>A0A8J2Q1D5</accession>
<sequence>MSYYGSYNGMGMNGFRERTMWWKPSSDKERSIFESYKTDVKTFLTICKEGVPVRAAYNQMAEQMEGEIRYQDVGFKNFGEFLFHCQDVLEVRTDYANGYYLFLKGFADEETEHLRQLVQGQAKAKTKRFAARLGNTRMCSPGVLLELLTRPNHLMPPPSTRPSNFRGRGGRGGYRPNRFVPPRLSSFNPGSNGIPRLQPYQPDKTVRPGMYKAVMDQLAPDMDSSDDDDMDDWYWGSSTDVKKSNDGLHSDGEDMVDSDFTKSGFKTPEEITSPSLKSQDQKFTIPEYSAVRNFEPKSAISKTSESKPLCPQRVETKLVKPVVSIIPKQIMTQQLSNSNLPKRLNPFMTKTVTNVRESAGNTVPKLVPYVKKDTSSIPNASFDVYSSQPKDIVTKPLVSARTRPTLPTLLPYIPKHRKTPNEALVKSSMETSKDAAEDPSKKISEEAIKCLPTATTNITNPPKAVPQPVPTPLETREKEVLPPKQFVESINLWESQVKQKVASASPTLPKVVNPFLRKLNNPPLSVPMVMTAETVKIDSSVEEMLSKQMIIPKDKAFNAKLVGADGFGFLLIHLDEYNINKCFDRLQKDLDEFYFSGGTCNAVRISQSQLQKGLLVAARVGNHFCRARIFEFEKDGLCLVVNLEDHEFAEVPVQDIYQLDKRFARPLPRAIKCKLADISDDHMLTDEFTNAFEETPLCPPNVLVKFIHANDFYGVPEVSLTLESTGKDVASLIMFHAPSNQTHDSSGTKMKDEKPMIQELPDQVSDSINTMMELLQSVLKLSASANGGSNSSKQAEWEYQGVSNRVTGLHLLLVENFLKNVAGRDYRQEQNDVYYGKPKKQTVQPGPCVKAFSCWILRKNLRPTLACKSTLAFSKIFLGKCRTVPRYLLAYALEG</sequence>
<dbReference type="Proteomes" id="UP000708208">
    <property type="component" value="Unassembled WGS sequence"/>
</dbReference>
<comment type="caution">
    <text evidence="3">The sequence shown here is derived from an EMBL/GenBank/DDBJ whole genome shotgun (WGS) entry which is preliminary data.</text>
</comment>
<proteinExistence type="predicted"/>
<dbReference type="CDD" id="cd20379">
    <property type="entry name" value="Tudor_dTUD-like"/>
    <property type="match status" value="1"/>
</dbReference>
<dbReference type="EMBL" id="CAJVCH010571092">
    <property type="protein sequence ID" value="CAG7836607.1"/>
    <property type="molecule type" value="Genomic_DNA"/>
</dbReference>
<reference evidence="3" key="1">
    <citation type="submission" date="2021-06" db="EMBL/GenBank/DDBJ databases">
        <authorList>
            <person name="Hodson N. C."/>
            <person name="Mongue J. A."/>
            <person name="Jaron S. K."/>
        </authorList>
    </citation>
    <scope>NUCLEOTIDE SEQUENCE</scope>
</reference>
<evidence type="ECO:0000313" key="4">
    <source>
        <dbReference type="Proteomes" id="UP000708208"/>
    </source>
</evidence>
<dbReference type="InterPro" id="IPR002999">
    <property type="entry name" value="Tudor"/>
</dbReference>
<gene>
    <name evidence="3" type="ORF">AFUS01_LOCUS45838</name>
</gene>
<feature type="domain" description="Tudor" evidence="2">
    <location>
        <begin position="608"/>
        <end position="664"/>
    </location>
</feature>
<dbReference type="AlphaFoldDB" id="A0A8J2Q1D5"/>
<dbReference type="Pfam" id="PF00567">
    <property type="entry name" value="TUDOR"/>
    <property type="match status" value="1"/>
</dbReference>
<feature type="region of interest" description="Disordered" evidence="1">
    <location>
        <begin position="150"/>
        <end position="204"/>
    </location>
</feature>
<keyword evidence="4" id="KW-1185">Reference proteome</keyword>
<evidence type="ECO:0000313" key="3">
    <source>
        <dbReference type="EMBL" id="CAG7836607.1"/>
    </source>
</evidence>
<dbReference type="SMART" id="SM00333">
    <property type="entry name" value="TUDOR"/>
    <property type="match status" value="1"/>
</dbReference>
<protein>
    <recommendedName>
        <fullName evidence="2">Tudor domain-containing protein</fullName>
    </recommendedName>
</protein>
<evidence type="ECO:0000256" key="1">
    <source>
        <dbReference type="SAM" id="MobiDB-lite"/>
    </source>
</evidence>